<reference evidence="2 3" key="1">
    <citation type="submission" date="2017-06" db="EMBL/GenBank/DDBJ databases">
        <authorList>
            <consortium name="Pathogen Informatics"/>
        </authorList>
    </citation>
    <scope>NUCLEOTIDE SEQUENCE [LARGE SCALE GENOMIC DNA]</scope>
    <source>
        <strain evidence="2 3">NCTC12148</strain>
    </source>
</reference>
<dbReference type="OrthoDB" id="6501337at2"/>
<organism evidence="2 3">
    <name type="scientific">Serratia ficaria</name>
    <dbReference type="NCBI Taxonomy" id="61651"/>
    <lineage>
        <taxon>Bacteria</taxon>
        <taxon>Pseudomonadati</taxon>
        <taxon>Pseudomonadota</taxon>
        <taxon>Gammaproteobacteria</taxon>
        <taxon>Enterobacterales</taxon>
        <taxon>Yersiniaceae</taxon>
        <taxon>Serratia</taxon>
    </lineage>
</organism>
<name>A0A240BV01_SERFI</name>
<protein>
    <submittedName>
        <fullName evidence="2">Uncharacterized protein</fullName>
    </submittedName>
</protein>
<sequence>MGWSLPNVPAKNEARPWSPWVCLLIIFIGVFIALMLIVLHSPPGGSPSLASGYWLTLTVNTLTGITIGITLYLLWWETQSFGVWNWNGWRQNMHLAWRREAHQHLCVVRHVTLTADPQLFTRLAGAASDSSDEKPPLILLPDEPFTPGISRFEQLCQLLIDQMKDALLQCGIAGTLTIIIQTSSSEKERELQSVTRLWSDNKLPGIPAIHTLSDALPFGDWNHHLSTTHHPVLILALHYRQPGEALPEFASALLLAPATSLTATERQTTVRLFRAMPLNSGVLMQELKELRDMAQQPAGNKYVVWHYGLTTAPRQGLGRVLTELALPLHDDIGTGGLIDFDKVFGDYGNLAGGLMMTAAVEMVSYGPESHWLLCENDKEAWAVVLGNRLPAAHTESAIRPPAPYPAGSIMLALLLIMGIFGAIAQGYPSWLFSWGGTVSLLLSLVVVLPGMVFILRNFIAYLQRPKFIKAARQFGKE</sequence>
<keyword evidence="1" id="KW-1133">Transmembrane helix</keyword>
<dbReference type="RefSeq" id="WP_095096862.1">
    <property type="nucleotide sequence ID" value="NZ_CAMIQD010000002.1"/>
</dbReference>
<feature type="transmembrane region" description="Helical" evidence="1">
    <location>
        <begin position="440"/>
        <end position="462"/>
    </location>
</feature>
<feature type="transmembrane region" description="Helical" evidence="1">
    <location>
        <begin position="52"/>
        <end position="75"/>
    </location>
</feature>
<feature type="transmembrane region" description="Helical" evidence="1">
    <location>
        <begin position="20"/>
        <end position="40"/>
    </location>
</feature>
<keyword evidence="1" id="KW-0812">Transmembrane</keyword>
<gene>
    <name evidence="2" type="ORF">SAMEA4384070_01818</name>
</gene>
<accession>A0A240BV01</accession>
<dbReference type="AlphaFoldDB" id="A0A240BV01"/>
<dbReference type="EMBL" id="LT906479">
    <property type="protein sequence ID" value="SNV98736.1"/>
    <property type="molecule type" value="Genomic_DNA"/>
</dbReference>
<evidence type="ECO:0000256" key="1">
    <source>
        <dbReference type="SAM" id="Phobius"/>
    </source>
</evidence>
<keyword evidence="1" id="KW-0472">Membrane</keyword>
<proteinExistence type="predicted"/>
<feature type="transmembrane region" description="Helical" evidence="1">
    <location>
        <begin position="409"/>
        <end position="428"/>
    </location>
</feature>
<dbReference type="GeneID" id="75026985"/>
<keyword evidence="3" id="KW-1185">Reference proteome</keyword>
<dbReference type="KEGG" id="sfj:SAMEA4384070_1818"/>
<evidence type="ECO:0000313" key="3">
    <source>
        <dbReference type="Proteomes" id="UP000215134"/>
    </source>
</evidence>
<dbReference type="Proteomes" id="UP000215134">
    <property type="component" value="Chromosome 1"/>
</dbReference>
<evidence type="ECO:0000313" key="2">
    <source>
        <dbReference type="EMBL" id="SNV98736.1"/>
    </source>
</evidence>